<evidence type="ECO:0008006" key="7">
    <source>
        <dbReference type="Google" id="ProtNLM"/>
    </source>
</evidence>
<keyword evidence="1" id="KW-0547">Nucleotide-binding</keyword>
<protein>
    <recommendedName>
        <fullName evidence="7">DNA2/NAM7 helicase helicase domain-containing protein</fullName>
    </recommendedName>
</protein>
<gene>
    <name evidence="5" type="ORF">OESDEN_03066</name>
</gene>
<dbReference type="GO" id="GO:0016787">
    <property type="term" value="F:hydrolase activity"/>
    <property type="evidence" value="ECO:0007669"/>
    <property type="project" value="UniProtKB-KW"/>
</dbReference>
<dbReference type="PANTHER" id="PTHR43788">
    <property type="entry name" value="DNA2/NAM7 HELICASE FAMILY MEMBER"/>
    <property type="match status" value="1"/>
</dbReference>
<dbReference type="OrthoDB" id="5864494at2759"/>
<keyword evidence="3" id="KW-0347">Helicase</keyword>
<dbReference type="Proteomes" id="UP000053660">
    <property type="component" value="Unassembled WGS sequence"/>
</dbReference>
<dbReference type="SUPFAM" id="SSF52540">
    <property type="entry name" value="P-loop containing nucleoside triphosphate hydrolases"/>
    <property type="match status" value="1"/>
</dbReference>
<evidence type="ECO:0000256" key="1">
    <source>
        <dbReference type="ARBA" id="ARBA00022741"/>
    </source>
</evidence>
<organism evidence="5 6">
    <name type="scientific">Oesophagostomum dentatum</name>
    <name type="common">Nodular worm</name>
    <dbReference type="NCBI Taxonomy" id="61180"/>
    <lineage>
        <taxon>Eukaryota</taxon>
        <taxon>Metazoa</taxon>
        <taxon>Ecdysozoa</taxon>
        <taxon>Nematoda</taxon>
        <taxon>Chromadorea</taxon>
        <taxon>Rhabditida</taxon>
        <taxon>Rhabditina</taxon>
        <taxon>Rhabditomorpha</taxon>
        <taxon>Strongyloidea</taxon>
        <taxon>Strongylidae</taxon>
        <taxon>Oesophagostomum</taxon>
    </lineage>
</organism>
<proteinExistence type="predicted"/>
<evidence type="ECO:0000313" key="6">
    <source>
        <dbReference type="Proteomes" id="UP000053660"/>
    </source>
</evidence>
<dbReference type="InterPro" id="IPR027417">
    <property type="entry name" value="P-loop_NTPase"/>
</dbReference>
<dbReference type="GO" id="GO:0043139">
    <property type="term" value="F:5'-3' DNA helicase activity"/>
    <property type="evidence" value="ECO:0007669"/>
    <property type="project" value="TreeGrafter"/>
</dbReference>
<dbReference type="EMBL" id="KN549549">
    <property type="protein sequence ID" value="KHJ96962.1"/>
    <property type="molecule type" value="Genomic_DNA"/>
</dbReference>
<accession>A0A0B1TM97</accession>
<dbReference type="PANTHER" id="PTHR43788:SF16">
    <property type="entry name" value="HELICASE WITH ZINC FINGER 2"/>
    <property type="match status" value="1"/>
</dbReference>
<name>A0A0B1TM97_OESDE</name>
<keyword evidence="2" id="KW-0378">Hydrolase</keyword>
<keyword evidence="4" id="KW-0067">ATP-binding</keyword>
<reference evidence="5 6" key="1">
    <citation type="submission" date="2014-03" db="EMBL/GenBank/DDBJ databases">
        <title>Draft genome of the hookworm Oesophagostomum dentatum.</title>
        <authorList>
            <person name="Mitreva M."/>
        </authorList>
    </citation>
    <scope>NUCLEOTIDE SEQUENCE [LARGE SCALE GENOMIC DNA]</scope>
    <source>
        <strain evidence="5 6">OD-Hann</strain>
    </source>
</reference>
<evidence type="ECO:0000256" key="4">
    <source>
        <dbReference type="ARBA" id="ARBA00022840"/>
    </source>
</evidence>
<evidence type="ECO:0000256" key="2">
    <source>
        <dbReference type="ARBA" id="ARBA00022801"/>
    </source>
</evidence>
<keyword evidence="6" id="KW-1185">Reference proteome</keyword>
<dbReference type="GO" id="GO:0005524">
    <property type="term" value="F:ATP binding"/>
    <property type="evidence" value="ECO:0007669"/>
    <property type="project" value="UniProtKB-KW"/>
</dbReference>
<dbReference type="Gene3D" id="3.40.50.300">
    <property type="entry name" value="P-loop containing nucleotide triphosphate hydrolases"/>
    <property type="match status" value="1"/>
</dbReference>
<sequence>MRFSAPPISKDAQHILVNFDRNFLPAHPEDSILPLRVFKLTATDKMWIADRIGVFANYTNHPEVARISEATEDAVEIMFRVRRPAIICMTTAGLLNATDLGGIFKGRLTGCRVVIGDEASQIPEPAFAAIAARFPDARHIYIGNVNQLNPHVRCPRNSKAALLEARGTMDILLRRNVPLGPLLTTFRAHTALNELPSQLFYDGTLIGGTSPNERRLL</sequence>
<evidence type="ECO:0000256" key="3">
    <source>
        <dbReference type="ARBA" id="ARBA00022806"/>
    </source>
</evidence>
<dbReference type="AlphaFoldDB" id="A0A0B1TM97"/>
<dbReference type="InterPro" id="IPR050534">
    <property type="entry name" value="Coronavir_polyprotein_1ab"/>
</dbReference>
<evidence type="ECO:0000313" key="5">
    <source>
        <dbReference type="EMBL" id="KHJ96962.1"/>
    </source>
</evidence>